<dbReference type="PANTHER" id="PTHR23502:SF182">
    <property type="entry name" value="POLYAMINE TRANSPORTER, PUTATIVE-RELATED"/>
    <property type="match status" value="1"/>
</dbReference>
<dbReference type="Proteomes" id="UP000070133">
    <property type="component" value="Unassembled WGS sequence"/>
</dbReference>
<comment type="caution">
    <text evidence="6">The sequence shown here is derived from an EMBL/GenBank/DDBJ whole genome shotgun (WGS) entry which is preliminary data.</text>
</comment>
<dbReference type="SUPFAM" id="SSF103473">
    <property type="entry name" value="MFS general substrate transporter"/>
    <property type="match status" value="1"/>
</dbReference>
<accession>A0A139HTT0</accession>
<keyword evidence="3 5" id="KW-1133">Transmembrane helix</keyword>
<feature type="transmembrane region" description="Helical" evidence="5">
    <location>
        <begin position="80"/>
        <end position="105"/>
    </location>
</feature>
<evidence type="ECO:0000256" key="4">
    <source>
        <dbReference type="ARBA" id="ARBA00023136"/>
    </source>
</evidence>
<dbReference type="PANTHER" id="PTHR23502">
    <property type="entry name" value="MAJOR FACILITATOR SUPERFAMILY"/>
    <property type="match status" value="1"/>
</dbReference>
<gene>
    <name evidence="6" type="ORF">AC578_1077</name>
</gene>
<evidence type="ECO:0000256" key="3">
    <source>
        <dbReference type="ARBA" id="ARBA00022989"/>
    </source>
</evidence>
<evidence type="ECO:0000313" key="6">
    <source>
        <dbReference type="EMBL" id="KXT05827.1"/>
    </source>
</evidence>
<keyword evidence="2 5" id="KW-0812">Transmembrane</keyword>
<dbReference type="GO" id="GO:0015606">
    <property type="term" value="F:spermidine transmembrane transporter activity"/>
    <property type="evidence" value="ECO:0007669"/>
    <property type="project" value="TreeGrafter"/>
</dbReference>
<feature type="transmembrane region" description="Helical" evidence="5">
    <location>
        <begin position="117"/>
        <end position="137"/>
    </location>
</feature>
<keyword evidence="4 5" id="KW-0472">Membrane</keyword>
<dbReference type="EMBL" id="LFZN01000010">
    <property type="protein sequence ID" value="KXT05827.1"/>
    <property type="molecule type" value="Genomic_DNA"/>
</dbReference>
<comment type="subcellular location">
    <subcellularLocation>
        <location evidence="1">Membrane</location>
        <topology evidence="1">Multi-pass membrane protein</topology>
    </subcellularLocation>
</comment>
<proteinExistence type="predicted"/>
<evidence type="ECO:0008006" key="8">
    <source>
        <dbReference type="Google" id="ProtNLM"/>
    </source>
</evidence>
<organism evidence="6 7">
    <name type="scientific">Pseudocercospora eumusae</name>
    <dbReference type="NCBI Taxonomy" id="321146"/>
    <lineage>
        <taxon>Eukaryota</taxon>
        <taxon>Fungi</taxon>
        <taxon>Dikarya</taxon>
        <taxon>Ascomycota</taxon>
        <taxon>Pezizomycotina</taxon>
        <taxon>Dothideomycetes</taxon>
        <taxon>Dothideomycetidae</taxon>
        <taxon>Mycosphaerellales</taxon>
        <taxon>Mycosphaerellaceae</taxon>
        <taxon>Pseudocercospora</taxon>
    </lineage>
</organism>
<protein>
    <recommendedName>
        <fullName evidence="8">Major facilitator superfamily (MFS) profile domain-containing protein</fullName>
    </recommendedName>
</protein>
<dbReference type="OrthoDB" id="3936150at2759"/>
<dbReference type="GO" id="GO:0000297">
    <property type="term" value="F:spermine transmembrane transporter activity"/>
    <property type="evidence" value="ECO:0007669"/>
    <property type="project" value="TreeGrafter"/>
</dbReference>
<feature type="transmembrane region" description="Helical" evidence="5">
    <location>
        <begin position="48"/>
        <end position="68"/>
    </location>
</feature>
<evidence type="ECO:0000256" key="5">
    <source>
        <dbReference type="SAM" id="Phobius"/>
    </source>
</evidence>
<name>A0A139HTT0_9PEZI</name>
<evidence type="ECO:0000256" key="1">
    <source>
        <dbReference type="ARBA" id="ARBA00004141"/>
    </source>
</evidence>
<dbReference type="GO" id="GO:0005886">
    <property type="term" value="C:plasma membrane"/>
    <property type="evidence" value="ECO:0007669"/>
    <property type="project" value="TreeGrafter"/>
</dbReference>
<evidence type="ECO:0000256" key="2">
    <source>
        <dbReference type="ARBA" id="ARBA00022692"/>
    </source>
</evidence>
<keyword evidence="7" id="KW-1185">Reference proteome</keyword>
<dbReference type="Gene3D" id="1.20.1720.10">
    <property type="entry name" value="Multidrug resistance protein D"/>
    <property type="match status" value="1"/>
</dbReference>
<sequence length="141" mass="15190">MLFLDVAGFSNSFGSLLVCRLLAGMTGAPVLAIGAGTNADLFQPSDRAFAPCIFIMVPFLGPAVVTMVRPIAMIFNKPIVLLFGLDNTFTFSVLFAIFAASPYAYAKEYLFNTWQTGLTFISIGLGVRIAAATAINFDRQF</sequence>
<evidence type="ECO:0000313" key="7">
    <source>
        <dbReference type="Proteomes" id="UP000070133"/>
    </source>
</evidence>
<reference evidence="6 7" key="1">
    <citation type="submission" date="2015-07" db="EMBL/GenBank/DDBJ databases">
        <title>Comparative genomics of the Sigatoka disease complex on banana suggests a link between parallel evolutionary changes in Pseudocercospora fijiensis and Pseudocercospora eumusae and increased virulence on the banana host.</title>
        <authorList>
            <person name="Chang T.-C."/>
            <person name="Salvucci A."/>
            <person name="Crous P.W."/>
            <person name="Stergiopoulos I."/>
        </authorList>
    </citation>
    <scope>NUCLEOTIDE SEQUENCE [LARGE SCALE GENOMIC DNA]</scope>
    <source>
        <strain evidence="6 7">CBS 114824</strain>
    </source>
</reference>
<dbReference type="AlphaFoldDB" id="A0A139HTT0"/>
<dbReference type="InterPro" id="IPR036259">
    <property type="entry name" value="MFS_trans_sf"/>
</dbReference>